<dbReference type="NCBIfam" id="TIGR00401">
    <property type="entry name" value="msrA"/>
    <property type="match status" value="1"/>
</dbReference>
<evidence type="ECO:0000313" key="11">
    <source>
        <dbReference type="EMBL" id="ODJ86685.1"/>
    </source>
</evidence>
<dbReference type="PROSITE" id="PS51257">
    <property type="entry name" value="PROKAR_LIPOPROTEIN"/>
    <property type="match status" value="1"/>
</dbReference>
<gene>
    <name evidence="11" type="primary">msrAB</name>
    <name evidence="8" type="synonym">msrA</name>
    <name evidence="7" type="synonym">msrB</name>
    <name evidence="11" type="ORF">CODIS_30040</name>
</gene>
<feature type="signal peptide" evidence="9">
    <location>
        <begin position="1"/>
        <end position="20"/>
    </location>
</feature>
<evidence type="ECO:0000256" key="4">
    <source>
        <dbReference type="ARBA" id="ARBA00047806"/>
    </source>
</evidence>
<name>A0A7Z0VJE1_9GAMM</name>
<dbReference type="OrthoDB" id="4174719at2"/>
<dbReference type="PANTHER" id="PTHR43774">
    <property type="entry name" value="PEPTIDE METHIONINE SULFOXIDE REDUCTASE"/>
    <property type="match status" value="1"/>
</dbReference>
<dbReference type="FunFam" id="2.170.150.20:FF:000003">
    <property type="entry name" value="Peptide methionine sulfoxide reductase MsrB"/>
    <property type="match status" value="1"/>
</dbReference>
<dbReference type="PANTHER" id="PTHR43774:SF1">
    <property type="entry name" value="PEPTIDE METHIONINE SULFOXIDE REDUCTASE MSRA 2"/>
    <property type="match status" value="1"/>
</dbReference>
<keyword evidence="1 7" id="KW-0560">Oxidoreductase</keyword>
<evidence type="ECO:0000313" key="12">
    <source>
        <dbReference type="Proteomes" id="UP000094769"/>
    </source>
</evidence>
<dbReference type="Gene3D" id="3.30.1060.10">
    <property type="entry name" value="Peptide methionine sulphoxide reductase MsrA"/>
    <property type="match status" value="1"/>
</dbReference>
<evidence type="ECO:0000259" key="10">
    <source>
        <dbReference type="PROSITE" id="PS51790"/>
    </source>
</evidence>
<evidence type="ECO:0000256" key="7">
    <source>
        <dbReference type="HAMAP-Rule" id="MF_01400"/>
    </source>
</evidence>
<keyword evidence="2" id="KW-0511">Multifunctional enzyme</keyword>
<dbReference type="SUPFAM" id="SSF55068">
    <property type="entry name" value="Peptide methionine sulfoxide reductase"/>
    <property type="match status" value="1"/>
</dbReference>
<comment type="catalytic activity">
    <reaction evidence="4 8">
        <text>L-methionyl-[protein] + [thioredoxin]-disulfide + H2O = L-methionyl-(S)-S-oxide-[protein] + [thioredoxin]-dithiol</text>
        <dbReference type="Rhea" id="RHEA:14217"/>
        <dbReference type="Rhea" id="RHEA-COMP:10698"/>
        <dbReference type="Rhea" id="RHEA-COMP:10700"/>
        <dbReference type="Rhea" id="RHEA-COMP:12313"/>
        <dbReference type="Rhea" id="RHEA-COMP:12315"/>
        <dbReference type="ChEBI" id="CHEBI:15377"/>
        <dbReference type="ChEBI" id="CHEBI:16044"/>
        <dbReference type="ChEBI" id="CHEBI:29950"/>
        <dbReference type="ChEBI" id="CHEBI:44120"/>
        <dbReference type="ChEBI" id="CHEBI:50058"/>
        <dbReference type="EC" id="1.8.4.11"/>
    </reaction>
</comment>
<dbReference type="Proteomes" id="UP000094769">
    <property type="component" value="Unassembled WGS sequence"/>
</dbReference>
<dbReference type="EC" id="1.8.4.11" evidence="8"/>
<comment type="catalytic activity">
    <reaction evidence="6 8">
        <text>[thioredoxin]-disulfide + L-methionine + H2O = L-methionine (S)-S-oxide + [thioredoxin]-dithiol</text>
        <dbReference type="Rhea" id="RHEA:19993"/>
        <dbReference type="Rhea" id="RHEA-COMP:10698"/>
        <dbReference type="Rhea" id="RHEA-COMP:10700"/>
        <dbReference type="ChEBI" id="CHEBI:15377"/>
        <dbReference type="ChEBI" id="CHEBI:29950"/>
        <dbReference type="ChEBI" id="CHEBI:50058"/>
        <dbReference type="ChEBI" id="CHEBI:57844"/>
        <dbReference type="ChEBI" id="CHEBI:58772"/>
        <dbReference type="EC" id="1.8.4.11"/>
    </reaction>
</comment>
<protein>
    <recommendedName>
        <fullName evidence="7 8">Multifunctional fusion protein</fullName>
    </recommendedName>
    <domain>
        <recommendedName>
            <fullName evidence="8">Peptide methionine sulfoxide reductase MsrA</fullName>
            <shortName evidence="8">Protein-methionine-S-oxide reductase</shortName>
            <ecNumber evidence="8">1.8.4.11</ecNumber>
        </recommendedName>
        <alternativeName>
            <fullName evidence="8">Peptide-methionine (S)-S-oxide reductase</fullName>
            <shortName evidence="8">Peptide Met(O) reductase</shortName>
        </alternativeName>
    </domain>
    <domain>
        <recommendedName>
            <fullName evidence="7">Peptide methionine sulfoxide reductase MsrB</fullName>
            <ecNumber evidence="7">1.8.4.12</ecNumber>
        </recommendedName>
        <alternativeName>
            <fullName evidence="7">Peptide-methionine (R)-S-oxide reductase</fullName>
        </alternativeName>
    </domain>
</protein>
<comment type="catalytic activity">
    <reaction evidence="5 7">
        <text>L-methionyl-[protein] + [thioredoxin]-disulfide + H2O = L-methionyl-(R)-S-oxide-[protein] + [thioredoxin]-dithiol</text>
        <dbReference type="Rhea" id="RHEA:24164"/>
        <dbReference type="Rhea" id="RHEA-COMP:10698"/>
        <dbReference type="Rhea" id="RHEA-COMP:10700"/>
        <dbReference type="Rhea" id="RHEA-COMP:12313"/>
        <dbReference type="Rhea" id="RHEA-COMP:12314"/>
        <dbReference type="ChEBI" id="CHEBI:15377"/>
        <dbReference type="ChEBI" id="CHEBI:16044"/>
        <dbReference type="ChEBI" id="CHEBI:29950"/>
        <dbReference type="ChEBI" id="CHEBI:45764"/>
        <dbReference type="ChEBI" id="CHEBI:50058"/>
        <dbReference type="EC" id="1.8.4.12"/>
    </reaction>
</comment>
<comment type="function">
    <text evidence="3 8">Has an important function as a repair enzyme for proteins that have been inactivated by oxidation. Catalyzes the reversible oxidation-reduction of methionine sulfoxide in proteins to methionine.</text>
</comment>
<dbReference type="Pfam" id="PF01641">
    <property type="entry name" value="SelR"/>
    <property type="match status" value="1"/>
</dbReference>
<comment type="similarity">
    <text evidence="7">Belongs to the MsrB Met sulfoxide reductase family.</text>
</comment>
<dbReference type="EMBL" id="MARB01000018">
    <property type="protein sequence ID" value="ODJ86685.1"/>
    <property type="molecule type" value="Genomic_DNA"/>
</dbReference>
<evidence type="ECO:0000256" key="1">
    <source>
        <dbReference type="ARBA" id="ARBA00023002"/>
    </source>
</evidence>
<dbReference type="InterPro" id="IPR011057">
    <property type="entry name" value="Mss4-like_sf"/>
</dbReference>
<dbReference type="InterPro" id="IPR002569">
    <property type="entry name" value="Met_Sox_Rdtase_MsrA_dom"/>
</dbReference>
<reference evidence="11 12" key="1">
    <citation type="submission" date="2016-06" db="EMBL/GenBank/DDBJ databases">
        <title>Genome sequence of endosymbiont of Candidatus Endolucinida thiodiazotropha.</title>
        <authorList>
            <person name="Poehlein A."/>
            <person name="Koenig S."/>
            <person name="Heiden S.E."/>
            <person name="Thuermer A."/>
            <person name="Voget S."/>
            <person name="Daniel R."/>
            <person name="Markert S."/>
            <person name="Gros O."/>
            <person name="Schweder T."/>
        </authorList>
    </citation>
    <scope>NUCLEOTIDE SEQUENCE [LARGE SCALE GENOMIC DNA]</scope>
    <source>
        <strain evidence="11 12">COS</strain>
    </source>
</reference>
<dbReference type="EC" id="1.8.4.12" evidence="7"/>
<proteinExistence type="inferred from homology"/>
<dbReference type="InterPro" id="IPR036509">
    <property type="entry name" value="Met_Sox_Rdtase_MsrA_sf"/>
</dbReference>
<accession>A0A7Z0VJE1</accession>
<evidence type="ECO:0000256" key="8">
    <source>
        <dbReference type="HAMAP-Rule" id="MF_01401"/>
    </source>
</evidence>
<dbReference type="AlphaFoldDB" id="A0A7Z0VJE1"/>
<evidence type="ECO:0000256" key="5">
    <source>
        <dbReference type="ARBA" id="ARBA00048488"/>
    </source>
</evidence>
<organism evidence="11 12">
    <name type="scientific">Candidatus Thiodiazotropha endolucinida</name>
    <dbReference type="NCBI Taxonomy" id="1655433"/>
    <lineage>
        <taxon>Bacteria</taxon>
        <taxon>Pseudomonadati</taxon>
        <taxon>Pseudomonadota</taxon>
        <taxon>Gammaproteobacteria</taxon>
        <taxon>Chromatiales</taxon>
        <taxon>Sedimenticolaceae</taxon>
        <taxon>Candidatus Thiodiazotropha</taxon>
    </lineage>
</organism>
<feature type="active site" description="Nucleophile" evidence="7">
    <location>
        <position position="350"/>
    </location>
</feature>
<dbReference type="SUPFAM" id="SSF51316">
    <property type="entry name" value="Mss4-like"/>
    <property type="match status" value="1"/>
</dbReference>
<comment type="caution">
    <text evidence="7">Lacks conserved residue(s) required for the propagation of feature annotation.</text>
</comment>
<dbReference type="PROSITE" id="PS51790">
    <property type="entry name" value="MSRB"/>
    <property type="match status" value="1"/>
</dbReference>
<evidence type="ECO:0000256" key="6">
    <source>
        <dbReference type="ARBA" id="ARBA00048782"/>
    </source>
</evidence>
<comment type="caution">
    <text evidence="11">The sequence shown here is derived from an EMBL/GenBank/DDBJ whole genome shotgun (WGS) entry which is preliminary data.</text>
</comment>
<sequence>MKLTVWSGLLALTAMFSGCAQSVTEQTELPDEMLQGLSVATFAGGCFWCIEAGFEELPGVKEAVSGYSGGRDKNPTYRKVARGGTGHTEAVQVYYDPEVISYSGLIQGLWRMMDPTDSRGQFYDRGRQYRPAIFYHNQKQKMIAERSRDELAASGRYKKPITIEIVPFKSFYKAEKKHQNYYRKNPIRYNFYTFNSGRYQFVDEVWGEERFVDYTQYRDEPVEETAPAGKNIRYSKPTEAIIRSMLTPLQYRVTQENDTEQPFNNAYWDEKREGIYVDVVTGEPLFSSTDKYRSGTGWPSFTKPIQPEVVTENEERSLFGVRTEIRSRIGDSHLGHLFDDGPEPTGLRYCINSAALRFVPRAQMESQGYSEYLKLFFEMMAESS</sequence>
<dbReference type="InterPro" id="IPR002579">
    <property type="entry name" value="Met_Sox_Rdtase_MsrB_dom"/>
</dbReference>
<feature type="active site" evidence="8">
    <location>
        <position position="46"/>
    </location>
</feature>
<evidence type="ECO:0000256" key="2">
    <source>
        <dbReference type="ARBA" id="ARBA00023268"/>
    </source>
</evidence>
<dbReference type="HAMAP" id="MF_01400">
    <property type="entry name" value="MsrB"/>
    <property type="match status" value="1"/>
</dbReference>
<dbReference type="Pfam" id="PF01625">
    <property type="entry name" value="PMSR"/>
    <property type="match status" value="1"/>
</dbReference>
<evidence type="ECO:0000256" key="3">
    <source>
        <dbReference type="ARBA" id="ARBA00024679"/>
    </source>
</evidence>
<dbReference type="GO" id="GO:0008113">
    <property type="term" value="F:peptide-methionine (S)-S-oxide reductase activity"/>
    <property type="evidence" value="ECO:0007669"/>
    <property type="project" value="UniProtKB-UniRule"/>
</dbReference>
<dbReference type="Gene3D" id="2.170.150.20">
    <property type="entry name" value="Peptide methionine sulfoxide reductase"/>
    <property type="match status" value="1"/>
</dbReference>
<feature type="chain" id="PRO_5031575789" description="Multifunctional fusion protein" evidence="9">
    <location>
        <begin position="21"/>
        <end position="384"/>
    </location>
</feature>
<keyword evidence="12" id="KW-1185">Reference proteome</keyword>
<evidence type="ECO:0000256" key="9">
    <source>
        <dbReference type="SAM" id="SignalP"/>
    </source>
</evidence>
<dbReference type="HAMAP" id="MF_01401">
    <property type="entry name" value="MsrA"/>
    <property type="match status" value="1"/>
</dbReference>
<dbReference type="GO" id="GO:0033743">
    <property type="term" value="F:peptide-methionine (R)-S-oxide reductase activity"/>
    <property type="evidence" value="ECO:0007669"/>
    <property type="project" value="UniProtKB-UniRule"/>
</dbReference>
<comment type="similarity">
    <text evidence="8">Belongs to the MsrA Met sulfoxide reductase family.</text>
</comment>
<feature type="domain" description="MsrB" evidence="10">
    <location>
        <begin position="239"/>
        <end position="361"/>
    </location>
</feature>
<keyword evidence="9" id="KW-0732">Signal</keyword>
<dbReference type="NCBIfam" id="TIGR00357">
    <property type="entry name" value="peptide-methionine (R)-S-oxide reductase MsrB"/>
    <property type="match status" value="1"/>
</dbReference>